<name>A0A165DCQ8_9APHY</name>
<dbReference type="GeneID" id="63818874"/>
<organism evidence="1 2">
    <name type="scientific">Laetiporus sulphureus 93-53</name>
    <dbReference type="NCBI Taxonomy" id="1314785"/>
    <lineage>
        <taxon>Eukaryota</taxon>
        <taxon>Fungi</taxon>
        <taxon>Dikarya</taxon>
        <taxon>Basidiomycota</taxon>
        <taxon>Agaricomycotina</taxon>
        <taxon>Agaricomycetes</taxon>
        <taxon>Polyporales</taxon>
        <taxon>Laetiporus</taxon>
    </lineage>
</organism>
<reference evidence="1 2" key="1">
    <citation type="journal article" date="2016" name="Mol. Biol. Evol.">
        <title>Comparative Genomics of Early-Diverging Mushroom-Forming Fungi Provides Insights into the Origins of Lignocellulose Decay Capabilities.</title>
        <authorList>
            <person name="Nagy L.G."/>
            <person name="Riley R."/>
            <person name="Tritt A."/>
            <person name="Adam C."/>
            <person name="Daum C."/>
            <person name="Floudas D."/>
            <person name="Sun H."/>
            <person name="Yadav J.S."/>
            <person name="Pangilinan J."/>
            <person name="Larsson K.H."/>
            <person name="Matsuura K."/>
            <person name="Barry K."/>
            <person name="Labutti K."/>
            <person name="Kuo R."/>
            <person name="Ohm R.A."/>
            <person name="Bhattacharya S.S."/>
            <person name="Shirouzu T."/>
            <person name="Yoshinaga Y."/>
            <person name="Martin F.M."/>
            <person name="Grigoriev I.V."/>
            <person name="Hibbett D.S."/>
        </authorList>
    </citation>
    <scope>NUCLEOTIDE SEQUENCE [LARGE SCALE GENOMIC DNA]</scope>
    <source>
        <strain evidence="1 2">93-53</strain>
    </source>
</reference>
<keyword evidence="2" id="KW-1185">Reference proteome</keyword>
<proteinExistence type="predicted"/>
<dbReference type="AlphaFoldDB" id="A0A165DCQ8"/>
<dbReference type="EMBL" id="KV427635">
    <property type="protein sequence ID" value="KZT04574.1"/>
    <property type="molecule type" value="Genomic_DNA"/>
</dbReference>
<dbReference type="InParanoid" id="A0A165DCQ8"/>
<dbReference type="Proteomes" id="UP000076871">
    <property type="component" value="Unassembled WGS sequence"/>
</dbReference>
<evidence type="ECO:0000313" key="1">
    <source>
        <dbReference type="EMBL" id="KZT04574.1"/>
    </source>
</evidence>
<gene>
    <name evidence="1" type="ORF">LAESUDRAFT_286972</name>
</gene>
<protein>
    <submittedName>
        <fullName evidence="1">Uncharacterized protein</fullName>
    </submittedName>
</protein>
<sequence>MSAQVLIVGTLFPRSECTVLPPVRTDCRADGPRTPNDPAIASLHALSMSTRLHYFRMKLKDPGPLFPATSDS</sequence>
<evidence type="ECO:0000313" key="2">
    <source>
        <dbReference type="Proteomes" id="UP000076871"/>
    </source>
</evidence>
<accession>A0A165DCQ8</accession>
<dbReference type="RefSeq" id="XP_040762314.1">
    <property type="nucleotide sequence ID" value="XM_040901843.1"/>
</dbReference>